<keyword evidence="4" id="KW-1185">Reference proteome</keyword>
<evidence type="ECO:0000313" key="3">
    <source>
        <dbReference type="EMBL" id="EGS17610.1"/>
    </source>
</evidence>
<keyword evidence="2" id="KW-0812">Transmembrane</keyword>
<sequence>MPIAPNSLDAPILMIVILTVICVVILYAMGIWLLVHRLRGTDPELPRLLLLRRSSDEEQGQLYDFGDLISMMLARHRGRRERQFQAQLRAAGRRVGEFGPNETTPLLSDQRRH</sequence>
<feature type="transmembrane region" description="Helical" evidence="2">
    <location>
        <begin position="12"/>
        <end position="35"/>
    </location>
</feature>
<dbReference type="Proteomes" id="UP000008066">
    <property type="component" value="Unassembled WGS sequence"/>
</dbReference>
<evidence type="ECO:0000256" key="1">
    <source>
        <dbReference type="SAM" id="MobiDB-lite"/>
    </source>
</evidence>
<dbReference type="HOGENOM" id="CLU_2133235_0_0_1"/>
<reference evidence="3 4" key="1">
    <citation type="journal article" date="2011" name="Cell">
        <title>Insight into structure and assembly of the nuclear pore complex by utilizing the genome of a eukaryotic thermophile.</title>
        <authorList>
            <person name="Amlacher S."/>
            <person name="Sarges P."/>
            <person name="Flemming D."/>
            <person name="van Noort V."/>
            <person name="Kunze R."/>
            <person name="Devos D.P."/>
            <person name="Arumugam M."/>
            <person name="Bork P."/>
            <person name="Hurt E."/>
        </authorList>
    </citation>
    <scope>NUCLEOTIDE SEQUENCE [LARGE SCALE GENOMIC DNA]</scope>
    <source>
        <strain evidence="4">DSM 1495 / CBS 144.50 / IMI 039719</strain>
    </source>
</reference>
<protein>
    <submittedName>
        <fullName evidence="3">Uncharacterized protein</fullName>
    </submittedName>
</protein>
<evidence type="ECO:0000313" key="4">
    <source>
        <dbReference type="Proteomes" id="UP000008066"/>
    </source>
</evidence>
<gene>
    <name evidence="3" type="ORF">CTHT_0069500</name>
</gene>
<dbReference type="GeneID" id="18260988"/>
<organism evidence="4">
    <name type="scientific">Chaetomium thermophilum (strain DSM 1495 / CBS 144.50 / IMI 039719)</name>
    <name type="common">Thermochaetoides thermophila</name>
    <dbReference type="NCBI Taxonomy" id="759272"/>
    <lineage>
        <taxon>Eukaryota</taxon>
        <taxon>Fungi</taxon>
        <taxon>Dikarya</taxon>
        <taxon>Ascomycota</taxon>
        <taxon>Pezizomycotina</taxon>
        <taxon>Sordariomycetes</taxon>
        <taxon>Sordariomycetidae</taxon>
        <taxon>Sordariales</taxon>
        <taxon>Chaetomiaceae</taxon>
        <taxon>Thermochaetoides</taxon>
    </lineage>
</organism>
<keyword evidence="2" id="KW-1133">Transmembrane helix</keyword>
<dbReference type="RefSeq" id="XP_006697228.1">
    <property type="nucleotide sequence ID" value="XM_006697165.1"/>
</dbReference>
<name>G0SHC1_CHATD</name>
<proteinExistence type="predicted"/>
<dbReference type="KEGG" id="cthr:CTHT_0069500"/>
<dbReference type="EMBL" id="GL988047">
    <property type="protein sequence ID" value="EGS17610.1"/>
    <property type="molecule type" value="Genomic_DNA"/>
</dbReference>
<dbReference type="AlphaFoldDB" id="G0SHC1"/>
<keyword evidence="2" id="KW-0472">Membrane</keyword>
<evidence type="ECO:0000256" key="2">
    <source>
        <dbReference type="SAM" id="Phobius"/>
    </source>
</evidence>
<accession>G0SHC1</accession>
<feature type="region of interest" description="Disordered" evidence="1">
    <location>
        <begin position="94"/>
        <end position="113"/>
    </location>
</feature>